<dbReference type="InterPro" id="IPR029058">
    <property type="entry name" value="AB_hydrolase_fold"/>
</dbReference>
<dbReference type="EMBL" id="AYKH01000005">
    <property type="protein sequence ID" value="ROO29183.1"/>
    <property type="molecule type" value="Genomic_DNA"/>
</dbReference>
<protein>
    <submittedName>
        <fullName evidence="3">Alpha/beta hydrolase</fullName>
    </submittedName>
</protein>
<comment type="caution">
    <text evidence="3">The sequence shown here is derived from an EMBL/GenBank/DDBJ whole genome shotgun (WGS) entry which is preliminary data.</text>
</comment>
<dbReference type="GO" id="GO:0016787">
    <property type="term" value="F:hydrolase activity"/>
    <property type="evidence" value="ECO:0007669"/>
    <property type="project" value="UniProtKB-KW"/>
</dbReference>
<dbReference type="PANTHER" id="PTHR42103">
    <property type="entry name" value="ALPHA/BETA-HYDROLASES SUPERFAMILY PROTEIN"/>
    <property type="match status" value="1"/>
</dbReference>
<reference evidence="3 4" key="1">
    <citation type="submission" date="2013-10" db="EMBL/GenBank/DDBJ databases">
        <title>Salinisphaera orenii MK-B5 Genome Sequencing.</title>
        <authorList>
            <person name="Lai Q."/>
            <person name="Li C."/>
            <person name="Shao Z."/>
        </authorList>
    </citation>
    <scope>NUCLEOTIDE SEQUENCE [LARGE SCALE GENOMIC DNA]</scope>
    <source>
        <strain evidence="3 4">MK-B5</strain>
    </source>
</reference>
<evidence type="ECO:0000313" key="4">
    <source>
        <dbReference type="Proteomes" id="UP000283993"/>
    </source>
</evidence>
<dbReference type="AlphaFoldDB" id="A0A423PUB6"/>
<evidence type="ECO:0000313" key="3">
    <source>
        <dbReference type="EMBL" id="ROO29183.1"/>
    </source>
</evidence>
<evidence type="ECO:0000259" key="2">
    <source>
        <dbReference type="Pfam" id="PF02129"/>
    </source>
</evidence>
<keyword evidence="4" id="KW-1185">Reference proteome</keyword>
<sequence>MLEWPEAGESARGLIDGPDGPLEVSVGRPETATRGVVLVCHPHPQQGGTLDNKVTYMMARAAVESGYTAVRFNFRGVGESGGGFDDGVGEVDDARAVRDWALEASGETLAGVCGFSFGAAVALRLAAGDGAPRLVTVGFPAAYFDGAPPRPEAEWLAIFGDADDVIDVDASIAAVRALEPPVDVQILAGAGHFLHGRLTDLRRRVIAFLDSDEG</sequence>
<organism evidence="3 4">
    <name type="scientific">Salinisphaera orenii MK-B5</name>
    <dbReference type="NCBI Taxonomy" id="856730"/>
    <lineage>
        <taxon>Bacteria</taxon>
        <taxon>Pseudomonadati</taxon>
        <taxon>Pseudomonadota</taxon>
        <taxon>Gammaproteobacteria</taxon>
        <taxon>Salinisphaerales</taxon>
        <taxon>Salinisphaeraceae</taxon>
        <taxon>Salinisphaera</taxon>
    </lineage>
</organism>
<proteinExistence type="predicted"/>
<dbReference type="Proteomes" id="UP000283993">
    <property type="component" value="Unassembled WGS sequence"/>
</dbReference>
<feature type="region of interest" description="Disordered" evidence="1">
    <location>
        <begin position="1"/>
        <end position="22"/>
    </location>
</feature>
<gene>
    <name evidence="3" type="ORF">SAOR_03755</name>
</gene>
<accession>A0A423PUB6</accession>
<dbReference type="InterPro" id="IPR000383">
    <property type="entry name" value="Xaa-Pro-like_dom"/>
</dbReference>
<feature type="domain" description="Xaa-Pro dipeptidyl-peptidase-like" evidence="2">
    <location>
        <begin position="22"/>
        <end position="137"/>
    </location>
</feature>
<evidence type="ECO:0000256" key="1">
    <source>
        <dbReference type="SAM" id="MobiDB-lite"/>
    </source>
</evidence>
<dbReference type="PANTHER" id="PTHR42103:SF2">
    <property type="entry name" value="AB HYDROLASE-1 DOMAIN-CONTAINING PROTEIN"/>
    <property type="match status" value="1"/>
</dbReference>
<dbReference type="Pfam" id="PF02129">
    <property type="entry name" value="Peptidase_S15"/>
    <property type="match status" value="1"/>
</dbReference>
<keyword evidence="3" id="KW-0378">Hydrolase</keyword>
<dbReference type="Gene3D" id="3.40.50.1820">
    <property type="entry name" value="alpha/beta hydrolase"/>
    <property type="match status" value="1"/>
</dbReference>
<name>A0A423PUB6_9GAMM</name>
<dbReference type="RefSeq" id="WP_123630286.1">
    <property type="nucleotide sequence ID" value="NZ_AYKH01000005.1"/>
</dbReference>
<dbReference type="SUPFAM" id="SSF53474">
    <property type="entry name" value="alpha/beta-Hydrolases"/>
    <property type="match status" value="1"/>
</dbReference>